<organism evidence="7 8">
    <name type="scientific">Vigna mungo</name>
    <name type="common">Black gram</name>
    <name type="synonym">Phaseolus mungo</name>
    <dbReference type="NCBI Taxonomy" id="3915"/>
    <lineage>
        <taxon>Eukaryota</taxon>
        <taxon>Viridiplantae</taxon>
        <taxon>Streptophyta</taxon>
        <taxon>Embryophyta</taxon>
        <taxon>Tracheophyta</taxon>
        <taxon>Spermatophyta</taxon>
        <taxon>Magnoliopsida</taxon>
        <taxon>eudicotyledons</taxon>
        <taxon>Gunneridae</taxon>
        <taxon>Pentapetalae</taxon>
        <taxon>rosids</taxon>
        <taxon>fabids</taxon>
        <taxon>Fabales</taxon>
        <taxon>Fabaceae</taxon>
        <taxon>Papilionoideae</taxon>
        <taxon>50 kb inversion clade</taxon>
        <taxon>NPAAA clade</taxon>
        <taxon>indigoferoid/millettioid clade</taxon>
        <taxon>Phaseoleae</taxon>
        <taxon>Vigna</taxon>
    </lineage>
</organism>
<dbReference type="GO" id="GO:0016207">
    <property type="term" value="F:4-coumarate-CoA ligase activity"/>
    <property type="evidence" value="ECO:0007669"/>
    <property type="project" value="UniProtKB-EC"/>
</dbReference>
<dbReference type="PANTHER" id="PTHR24096">
    <property type="entry name" value="LONG-CHAIN-FATTY-ACID--COA LIGASE"/>
    <property type="match status" value="1"/>
</dbReference>
<dbReference type="PANTHER" id="PTHR24096:SF149">
    <property type="entry name" value="AMP-BINDING DOMAIN-CONTAINING PROTEIN-RELATED"/>
    <property type="match status" value="1"/>
</dbReference>
<keyword evidence="8" id="KW-1185">Reference proteome</keyword>
<evidence type="ECO:0000256" key="3">
    <source>
        <dbReference type="ARBA" id="ARBA00022598"/>
    </source>
</evidence>
<dbReference type="InterPro" id="IPR042099">
    <property type="entry name" value="ANL_N_sf"/>
</dbReference>
<dbReference type="InterPro" id="IPR000873">
    <property type="entry name" value="AMP-dep_synth/lig_dom"/>
</dbReference>
<dbReference type="AlphaFoldDB" id="A0AAQ3RV90"/>
<dbReference type="Proteomes" id="UP001374535">
    <property type="component" value="Chromosome 5"/>
</dbReference>
<dbReference type="Pfam" id="PF13193">
    <property type="entry name" value="AMP-binding_C"/>
    <property type="match status" value="1"/>
</dbReference>
<dbReference type="Pfam" id="PF00501">
    <property type="entry name" value="AMP-binding"/>
    <property type="match status" value="1"/>
</dbReference>
<dbReference type="PROSITE" id="PS00455">
    <property type="entry name" value="AMP_BINDING"/>
    <property type="match status" value="1"/>
</dbReference>
<dbReference type="SUPFAM" id="SSF56801">
    <property type="entry name" value="Acetyl-CoA synthetase-like"/>
    <property type="match status" value="1"/>
</dbReference>
<gene>
    <name evidence="7" type="ORF">V8G54_013704</name>
</gene>
<keyword evidence="3" id="KW-0436">Ligase</keyword>
<feature type="domain" description="AMP-binding enzyme C-terminal" evidence="6">
    <location>
        <begin position="456"/>
        <end position="511"/>
    </location>
</feature>
<dbReference type="InterPro" id="IPR025110">
    <property type="entry name" value="AMP-bd_C"/>
</dbReference>
<dbReference type="EMBL" id="CP144696">
    <property type="protein sequence ID" value="WVZ09174.1"/>
    <property type="molecule type" value="Genomic_DNA"/>
</dbReference>
<dbReference type="FunFam" id="3.40.50.12780:FF:000003">
    <property type="entry name" value="Long-chain-fatty-acid--CoA ligase FadD"/>
    <property type="match status" value="1"/>
</dbReference>
<comment type="similarity">
    <text evidence="1">Belongs to the ATP-dependent AMP-binding enzyme family.</text>
</comment>
<name>A0AAQ3RV90_VIGMU</name>
<protein>
    <recommendedName>
        <fullName evidence="2">4-coumarate--CoA ligase</fullName>
        <ecNumber evidence="2">6.2.1.12</ecNumber>
    </recommendedName>
</protein>
<dbReference type="Gene3D" id="3.40.50.12780">
    <property type="entry name" value="N-terminal domain of ligase-like"/>
    <property type="match status" value="1"/>
</dbReference>
<reference evidence="7 8" key="1">
    <citation type="journal article" date="2023" name="Life. Sci Alliance">
        <title>Evolutionary insights into 3D genome organization and epigenetic landscape of Vigna mungo.</title>
        <authorList>
            <person name="Junaid A."/>
            <person name="Singh B."/>
            <person name="Bhatia S."/>
        </authorList>
    </citation>
    <scope>NUCLEOTIDE SEQUENCE [LARGE SCALE GENOMIC DNA]</scope>
    <source>
        <strain evidence="7">Urdbean</strain>
    </source>
</reference>
<evidence type="ECO:0000259" key="6">
    <source>
        <dbReference type="Pfam" id="PF13193"/>
    </source>
</evidence>
<dbReference type="InterPro" id="IPR020845">
    <property type="entry name" value="AMP-binding_CS"/>
</dbReference>
<dbReference type="CDD" id="cd05904">
    <property type="entry name" value="4CL"/>
    <property type="match status" value="1"/>
</dbReference>
<dbReference type="EC" id="6.2.1.12" evidence="2"/>
<sequence length="521" mass="57430">MEQQQSTQHQNHDFIFRSKLPDIYIPTHLPLHAYIFQNISQFNHRPCLINAATGECFTYAHVQLTARRVAAGLNKLGIQHGDVILLLLRNCPQFVFAFLGSSLCGATITTANPFYTPAEVAKQAAASNAKLIITQASYVDKVKDFASENDVRVMCVDGAPEGYLHFSELTEANEKDIPGVKISPDDVVALPYSSGTTGIPKGVMLTHKGMVTSVAQQVDGENPNVYMRSEDVVLSVLPLFHIYALNSVLLCSLRVGATVLIMPEFDIVKLIELVEKHRVSVAAFVPPIVLAIAKCRDLQRYDLSSIRMIICGAAPVGEELENCMRAKLPNAIFGQGYGMTEALAISFCLSFAKEAVEMKSGSSGSVVRNAEIKIVHPHSGASLRRNKPGEICIRGNQIMKGYLNDEEATKNTIDEEGWLHTGDIGYMDDDDELFIVDRLKELIKYKGFQVAPADMKDEVAGEVPVAFVVRSKGSNISEQEIKQYISNQVVFYKRISKVFFVGSIPKSASGKILRREIMARL</sequence>
<proteinExistence type="inferred from homology"/>
<evidence type="ECO:0000256" key="1">
    <source>
        <dbReference type="ARBA" id="ARBA00006432"/>
    </source>
</evidence>
<dbReference type="Gene3D" id="3.30.300.30">
    <property type="match status" value="1"/>
</dbReference>
<comment type="catalytic activity">
    <reaction evidence="4">
        <text>(E)-4-coumarate + ATP + CoA = (E)-4-coumaroyl-CoA + AMP + diphosphate</text>
        <dbReference type="Rhea" id="RHEA:19641"/>
        <dbReference type="ChEBI" id="CHEBI:12876"/>
        <dbReference type="ChEBI" id="CHEBI:30616"/>
        <dbReference type="ChEBI" id="CHEBI:33019"/>
        <dbReference type="ChEBI" id="CHEBI:57287"/>
        <dbReference type="ChEBI" id="CHEBI:85008"/>
        <dbReference type="ChEBI" id="CHEBI:456215"/>
        <dbReference type="EC" id="6.2.1.12"/>
    </reaction>
    <physiologicalReaction direction="left-to-right" evidence="4">
        <dbReference type="Rhea" id="RHEA:19642"/>
    </physiologicalReaction>
</comment>
<accession>A0AAQ3RV90</accession>
<evidence type="ECO:0000313" key="7">
    <source>
        <dbReference type="EMBL" id="WVZ09174.1"/>
    </source>
</evidence>
<evidence type="ECO:0000259" key="5">
    <source>
        <dbReference type="Pfam" id="PF00501"/>
    </source>
</evidence>
<feature type="domain" description="AMP-dependent synthetase/ligase" evidence="5">
    <location>
        <begin position="37"/>
        <end position="403"/>
    </location>
</feature>
<evidence type="ECO:0000313" key="8">
    <source>
        <dbReference type="Proteomes" id="UP001374535"/>
    </source>
</evidence>
<evidence type="ECO:0000256" key="4">
    <source>
        <dbReference type="ARBA" id="ARBA00034252"/>
    </source>
</evidence>
<dbReference type="InterPro" id="IPR045851">
    <property type="entry name" value="AMP-bd_C_sf"/>
</dbReference>
<evidence type="ECO:0000256" key="2">
    <source>
        <dbReference type="ARBA" id="ARBA00012959"/>
    </source>
</evidence>